<evidence type="ECO:0000313" key="1">
    <source>
        <dbReference type="EMBL" id="KAJ1131953.1"/>
    </source>
</evidence>
<name>A0AAV7Q1I0_PLEWA</name>
<gene>
    <name evidence="1" type="ORF">NDU88_010283</name>
</gene>
<comment type="caution">
    <text evidence="1">The sequence shown here is derived from an EMBL/GenBank/DDBJ whole genome shotgun (WGS) entry which is preliminary data.</text>
</comment>
<organism evidence="1 2">
    <name type="scientific">Pleurodeles waltl</name>
    <name type="common">Iberian ribbed newt</name>
    <dbReference type="NCBI Taxonomy" id="8319"/>
    <lineage>
        <taxon>Eukaryota</taxon>
        <taxon>Metazoa</taxon>
        <taxon>Chordata</taxon>
        <taxon>Craniata</taxon>
        <taxon>Vertebrata</taxon>
        <taxon>Euteleostomi</taxon>
        <taxon>Amphibia</taxon>
        <taxon>Batrachia</taxon>
        <taxon>Caudata</taxon>
        <taxon>Salamandroidea</taxon>
        <taxon>Salamandridae</taxon>
        <taxon>Pleurodelinae</taxon>
        <taxon>Pleurodeles</taxon>
    </lineage>
</organism>
<reference evidence="1" key="1">
    <citation type="journal article" date="2022" name="bioRxiv">
        <title>Sequencing and chromosome-scale assembly of the giantPleurodeles waltlgenome.</title>
        <authorList>
            <person name="Brown T."/>
            <person name="Elewa A."/>
            <person name="Iarovenko S."/>
            <person name="Subramanian E."/>
            <person name="Araus A.J."/>
            <person name="Petzold A."/>
            <person name="Susuki M."/>
            <person name="Suzuki K.-i.T."/>
            <person name="Hayashi T."/>
            <person name="Toyoda A."/>
            <person name="Oliveira C."/>
            <person name="Osipova E."/>
            <person name="Leigh N.D."/>
            <person name="Simon A."/>
            <person name="Yun M.H."/>
        </authorList>
    </citation>
    <scope>NUCLEOTIDE SEQUENCE</scope>
    <source>
        <strain evidence="1">20211129_DDA</strain>
        <tissue evidence="1">Liver</tissue>
    </source>
</reference>
<dbReference type="AlphaFoldDB" id="A0AAV7Q1I0"/>
<dbReference type="Proteomes" id="UP001066276">
    <property type="component" value="Chromosome 7"/>
</dbReference>
<keyword evidence="2" id="KW-1185">Reference proteome</keyword>
<sequence length="209" mass="22751">MSTQILTASGCLGFRATTMGETHGVGPDTFSMTPACSRRRSSCSTLGRRWNAIRRCLSAVGATDLSMCRRSGGPLRHPMPSNRDLKSCIRTWSALTWIAKEKCTRLRSWAVQQPSRNPVPSLETYTLVAISVSSWVMSVVKTPAMSSGRLFPNANTCMFVGRSAGRGCDRLLYTSMAIKFMDAPVSTNACVGEPLTMTVHVGKRRPPTA</sequence>
<protein>
    <submittedName>
        <fullName evidence="1">Uncharacterized protein</fullName>
    </submittedName>
</protein>
<dbReference type="EMBL" id="JANPWB010000011">
    <property type="protein sequence ID" value="KAJ1131953.1"/>
    <property type="molecule type" value="Genomic_DNA"/>
</dbReference>
<proteinExistence type="predicted"/>
<accession>A0AAV7Q1I0</accession>
<evidence type="ECO:0000313" key="2">
    <source>
        <dbReference type="Proteomes" id="UP001066276"/>
    </source>
</evidence>